<keyword evidence="4" id="KW-0560">Oxidoreductase</keyword>
<reference evidence="5 6" key="1">
    <citation type="submission" date="2022-06" db="EMBL/GenBank/DDBJ databases">
        <title>Paraconexibacter antarcticus.</title>
        <authorList>
            <person name="Kim C.S."/>
        </authorList>
    </citation>
    <scope>NUCLEOTIDE SEQUENCE [LARGE SCALE GENOMIC DNA]</scope>
    <source>
        <strain evidence="5 6">02-257</strain>
    </source>
</reference>
<accession>A0ABY5DPA9</accession>
<name>A0ABY5DPA9_9ACTN</name>
<dbReference type="InterPro" id="IPR036188">
    <property type="entry name" value="FAD/NAD-bd_sf"/>
</dbReference>
<dbReference type="PANTHER" id="PTHR42877:SF4">
    <property type="entry name" value="FAD_NAD(P)-BINDING DOMAIN-CONTAINING PROTEIN-RELATED"/>
    <property type="match status" value="1"/>
</dbReference>
<gene>
    <name evidence="5" type="ORF">NBH00_15410</name>
</gene>
<dbReference type="Pfam" id="PF00743">
    <property type="entry name" value="FMO-like"/>
    <property type="match status" value="1"/>
</dbReference>
<dbReference type="Proteomes" id="UP001056035">
    <property type="component" value="Chromosome"/>
</dbReference>
<keyword evidence="6" id="KW-1185">Reference proteome</keyword>
<protein>
    <submittedName>
        <fullName evidence="5">NAD(P)/FAD-dependent oxidoreductase</fullName>
    </submittedName>
</protein>
<evidence type="ECO:0000313" key="6">
    <source>
        <dbReference type="Proteomes" id="UP001056035"/>
    </source>
</evidence>
<evidence type="ECO:0000256" key="1">
    <source>
        <dbReference type="ARBA" id="ARBA00010139"/>
    </source>
</evidence>
<sequence>MTTTQSGATPRVAIIGAGVSGLCMAIRLREAGIETFTVFEKSSTVGGTWRDNTYPGLFCDVPSRYFQYSFAPNPDWTRLFSPGPEIGAYLERVADEYRLRERIRFGVELREAHWEDGRWILTGDGVREEADFVVTGCGFLHRPSVPDIPGLDTFAGASFHSSRWDHHVPLTGRVGIVGTGSTGVQIVAELAGTPARLVQFTRTPQWVFPTVNPRYTRLSAAVYRRFPKLMDVAYRGHQWWFEALLMNALLRDGIPRRLVGAGCRLALRSVRDPGLRARLTPRDEPGCKRLVASAGYYRAVQRPDVDVVTTAIDHVEPRGVVTIDGVLHELDVLVLATGFDTHALVRPMEFTGPAGATLSDAWAHGPRGYDTVAVPGLPNLFMLMGPSSPVNISSMFNVAEAQAGYALAMITRWAAAGRTALAPRADAAERFTAGLQDALQGSIWLSGCQSWYLTDDGTPVIWPASPAAHRELLDEPRLADYERV</sequence>
<dbReference type="RefSeq" id="WP_254569479.1">
    <property type="nucleotide sequence ID" value="NZ_CP098502.1"/>
</dbReference>
<evidence type="ECO:0000256" key="3">
    <source>
        <dbReference type="ARBA" id="ARBA00022827"/>
    </source>
</evidence>
<proteinExistence type="inferred from homology"/>
<keyword evidence="2" id="KW-0285">Flavoprotein</keyword>
<dbReference type="PANTHER" id="PTHR42877">
    <property type="entry name" value="L-ORNITHINE N(5)-MONOOXYGENASE-RELATED"/>
    <property type="match status" value="1"/>
</dbReference>
<evidence type="ECO:0000256" key="4">
    <source>
        <dbReference type="ARBA" id="ARBA00023002"/>
    </source>
</evidence>
<dbReference type="EMBL" id="CP098502">
    <property type="protein sequence ID" value="UTI62744.1"/>
    <property type="molecule type" value="Genomic_DNA"/>
</dbReference>
<evidence type="ECO:0000256" key="2">
    <source>
        <dbReference type="ARBA" id="ARBA00022630"/>
    </source>
</evidence>
<dbReference type="SUPFAM" id="SSF51905">
    <property type="entry name" value="FAD/NAD(P)-binding domain"/>
    <property type="match status" value="2"/>
</dbReference>
<dbReference type="InterPro" id="IPR020946">
    <property type="entry name" value="Flavin_mOase-like"/>
</dbReference>
<evidence type="ECO:0000313" key="5">
    <source>
        <dbReference type="EMBL" id="UTI62744.1"/>
    </source>
</evidence>
<organism evidence="5 6">
    <name type="scientific">Paraconexibacter antarcticus</name>
    <dbReference type="NCBI Taxonomy" id="2949664"/>
    <lineage>
        <taxon>Bacteria</taxon>
        <taxon>Bacillati</taxon>
        <taxon>Actinomycetota</taxon>
        <taxon>Thermoleophilia</taxon>
        <taxon>Solirubrobacterales</taxon>
        <taxon>Paraconexibacteraceae</taxon>
        <taxon>Paraconexibacter</taxon>
    </lineage>
</organism>
<comment type="similarity">
    <text evidence="1">Belongs to the FAD-binding monooxygenase family.</text>
</comment>
<dbReference type="Gene3D" id="3.50.50.60">
    <property type="entry name" value="FAD/NAD(P)-binding domain"/>
    <property type="match status" value="2"/>
</dbReference>
<dbReference type="PRINTS" id="PR00419">
    <property type="entry name" value="ADXRDTASE"/>
</dbReference>
<dbReference type="InterPro" id="IPR051209">
    <property type="entry name" value="FAD-bind_Monooxygenase_sf"/>
</dbReference>
<keyword evidence="3" id="KW-0274">FAD</keyword>